<accession>A0ABR0E4N8</accession>
<keyword evidence="4" id="KW-0479">Metal-binding</keyword>
<evidence type="ECO:0000256" key="4">
    <source>
        <dbReference type="ARBA" id="ARBA00022723"/>
    </source>
</evidence>
<keyword evidence="11" id="KW-1185">Reference proteome</keyword>
<dbReference type="Gene3D" id="1.10.489.10">
    <property type="entry name" value="Chloroperoxidase-like"/>
    <property type="match status" value="1"/>
</dbReference>
<dbReference type="EMBL" id="JAXOVC010000010">
    <property type="protein sequence ID" value="KAK4496181.1"/>
    <property type="molecule type" value="Genomic_DNA"/>
</dbReference>
<evidence type="ECO:0000256" key="8">
    <source>
        <dbReference type="SAM" id="SignalP"/>
    </source>
</evidence>
<dbReference type="PANTHER" id="PTHR33577:SF19">
    <property type="entry name" value="HEME HALOPEROXIDASE FAMILY PROFILE DOMAIN-CONTAINING PROTEIN-RELATED"/>
    <property type="match status" value="1"/>
</dbReference>
<dbReference type="InterPro" id="IPR036851">
    <property type="entry name" value="Chloroperoxidase-like_sf"/>
</dbReference>
<evidence type="ECO:0000256" key="2">
    <source>
        <dbReference type="ARBA" id="ARBA00022559"/>
    </source>
</evidence>
<keyword evidence="3" id="KW-0349">Heme</keyword>
<organism evidence="10 11">
    <name type="scientific">Zasmidium cellare</name>
    <name type="common">Wine cellar mold</name>
    <name type="synonym">Racodium cellare</name>
    <dbReference type="NCBI Taxonomy" id="395010"/>
    <lineage>
        <taxon>Eukaryota</taxon>
        <taxon>Fungi</taxon>
        <taxon>Dikarya</taxon>
        <taxon>Ascomycota</taxon>
        <taxon>Pezizomycotina</taxon>
        <taxon>Dothideomycetes</taxon>
        <taxon>Dothideomycetidae</taxon>
        <taxon>Mycosphaerellales</taxon>
        <taxon>Mycosphaerellaceae</taxon>
        <taxon>Zasmidium</taxon>
    </lineage>
</organism>
<feature type="chain" id="PRO_5046497625" description="Heme haloperoxidase family profile domain-containing protein" evidence="8">
    <location>
        <begin position="17"/>
        <end position="370"/>
    </location>
</feature>
<evidence type="ECO:0000256" key="3">
    <source>
        <dbReference type="ARBA" id="ARBA00022617"/>
    </source>
</evidence>
<evidence type="ECO:0000259" key="9">
    <source>
        <dbReference type="PROSITE" id="PS51405"/>
    </source>
</evidence>
<evidence type="ECO:0000256" key="5">
    <source>
        <dbReference type="ARBA" id="ARBA00023002"/>
    </source>
</evidence>
<keyword evidence="2" id="KW-0575">Peroxidase</keyword>
<evidence type="ECO:0000313" key="11">
    <source>
        <dbReference type="Proteomes" id="UP001305779"/>
    </source>
</evidence>
<comment type="similarity">
    <text evidence="7">Belongs to the chloroperoxidase family.</text>
</comment>
<dbReference type="PROSITE" id="PS51405">
    <property type="entry name" value="HEME_HALOPEROXIDASE"/>
    <property type="match status" value="1"/>
</dbReference>
<keyword evidence="8" id="KW-0732">Signal</keyword>
<dbReference type="InterPro" id="IPR000028">
    <property type="entry name" value="Chloroperoxidase"/>
</dbReference>
<evidence type="ECO:0000256" key="7">
    <source>
        <dbReference type="ARBA" id="ARBA00025795"/>
    </source>
</evidence>
<dbReference type="SUPFAM" id="SSF47571">
    <property type="entry name" value="Cloroperoxidase"/>
    <property type="match status" value="2"/>
</dbReference>
<sequence>MVRFIATLAALPAALAIPFTINPYNSIWDHNVRPYKAPGPNDSRGPCPMLNTLANHGYLPHDGRNIERQVLFDALSEHVGIEQSSVETAMANAIILCNFQTGQDCGTTLKNLTLLALPHAFEHDHSFSRGDYKPAWIASPEDFDDNKNFNASIFQTSLDVLEGSSHMNYQQMNQVRLQREALSKQDTYPGWFEESKAIQEFEAGFIFGVMGDFNLPNYISNPQVKVEWWKYWFTNEALPYELGWHRPEPKKDVNFLLSASSRLLAARVTSTPSPLVSGAIGPAVAPVTLPAQVNTITYQLPTGTPYVGPIATEKGLGHNNGNGLFKREPEAQATPAPSAGFVPMNPYAQTLAFSDIAKQQARASARMGLI</sequence>
<comment type="cofactor">
    <cofactor evidence="1">
        <name>heme b</name>
        <dbReference type="ChEBI" id="CHEBI:60344"/>
    </cofactor>
</comment>
<feature type="signal peptide" evidence="8">
    <location>
        <begin position="1"/>
        <end position="16"/>
    </location>
</feature>
<evidence type="ECO:0000256" key="1">
    <source>
        <dbReference type="ARBA" id="ARBA00001970"/>
    </source>
</evidence>
<protein>
    <recommendedName>
        <fullName evidence="9">Heme haloperoxidase family profile domain-containing protein</fullName>
    </recommendedName>
</protein>
<feature type="domain" description="Heme haloperoxidase family profile" evidence="9">
    <location>
        <begin position="31"/>
        <end position="261"/>
    </location>
</feature>
<evidence type="ECO:0000256" key="6">
    <source>
        <dbReference type="ARBA" id="ARBA00023004"/>
    </source>
</evidence>
<evidence type="ECO:0000313" key="10">
    <source>
        <dbReference type="EMBL" id="KAK4496181.1"/>
    </source>
</evidence>
<dbReference type="Pfam" id="PF01328">
    <property type="entry name" value="Peroxidase_2"/>
    <property type="match status" value="1"/>
</dbReference>
<gene>
    <name evidence="10" type="ORF">PRZ48_012161</name>
</gene>
<keyword evidence="5" id="KW-0560">Oxidoreductase</keyword>
<dbReference type="PANTHER" id="PTHR33577">
    <property type="entry name" value="STERIGMATOCYSTIN BIOSYNTHESIS PEROXIDASE STCC-RELATED"/>
    <property type="match status" value="1"/>
</dbReference>
<reference evidence="10 11" key="1">
    <citation type="journal article" date="2023" name="G3 (Bethesda)">
        <title>A chromosome-level genome assembly of Zasmidium syzygii isolated from banana leaves.</title>
        <authorList>
            <person name="van Westerhoven A.C."/>
            <person name="Mehrabi R."/>
            <person name="Talebi R."/>
            <person name="Steentjes M.B.F."/>
            <person name="Corcolon B."/>
            <person name="Chong P.A."/>
            <person name="Kema G.H.J."/>
            <person name="Seidl M.F."/>
        </authorList>
    </citation>
    <scope>NUCLEOTIDE SEQUENCE [LARGE SCALE GENOMIC DNA]</scope>
    <source>
        <strain evidence="10 11">P124</strain>
    </source>
</reference>
<name>A0ABR0E4N8_ZASCE</name>
<keyword evidence="6" id="KW-0408">Iron</keyword>
<dbReference type="Proteomes" id="UP001305779">
    <property type="component" value="Unassembled WGS sequence"/>
</dbReference>
<proteinExistence type="inferred from homology"/>
<comment type="caution">
    <text evidence="10">The sequence shown here is derived from an EMBL/GenBank/DDBJ whole genome shotgun (WGS) entry which is preliminary data.</text>
</comment>